<protein>
    <submittedName>
        <fullName evidence="1">Uncharacterized protein</fullName>
    </submittedName>
</protein>
<accession>A0AAU8B5P8</accession>
<reference evidence="1" key="1">
    <citation type="submission" date="2024-03" db="EMBL/GenBank/DDBJ databases">
        <title>Diverse circular DNA viruses in blood, oral, and fecal samples of captive lemurs.</title>
        <authorList>
            <person name="Paietta E.N."/>
            <person name="Kraberger S."/>
            <person name="Lund M.C."/>
            <person name="Custer J.M."/>
            <person name="Vargas K.M."/>
            <person name="Ehmke E.E."/>
            <person name="Yoder A.D."/>
            <person name="Varsani A."/>
        </authorList>
    </citation>
    <scope>NUCLEOTIDE SEQUENCE</scope>
    <source>
        <strain evidence="1">Duke_28FS_2</strain>
    </source>
</reference>
<name>A0AAU8B5P8_9CAUD</name>
<dbReference type="EMBL" id="PP511792">
    <property type="protein sequence ID" value="XCD07614.1"/>
    <property type="molecule type" value="Genomic_DNA"/>
</dbReference>
<organism evidence="1">
    <name type="scientific">Dulem virus 33</name>
    <dbReference type="NCBI Taxonomy" id="3145751"/>
    <lineage>
        <taxon>Viruses</taxon>
        <taxon>Duplodnaviria</taxon>
        <taxon>Heunggongvirae</taxon>
        <taxon>Uroviricota</taxon>
        <taxon>Caudoviricetes</taxon>
    </lineage>
</organism>
<proteinExistence type="predicted"/>
<sequence length="165" mass="18381">MLEQVLTYLNNWFLMDIYEGTYTIQDGSITLPFLQNGQYFRVIGSVFNDGLYQYNDELSLTDEVFDGVIWALAVPGTVAQIAAEMAAWEAKNGAAASGPYQSESFGGYSYSKASGSSASGVMTVFDAFSSRLNAYKKPRELGYVQPSRLPTPTYKRPFNPDFPWR</sequence>
<evidence type="ECO:0000313" key="1">
    <source>
        <dbReference type="EMBL" id="XCD07614.1"/>
    </source>
</evidence>